<organism evidence="2 3">
    <name type="scientific">Eumeta variegata</name>
    <name type="common">Bagworm moth</name>
    <name type="synonym">Eumeta japonica</name>
    <dbReference type="NCBI Taxonomy" id="151549"/>
    <lineage>
        <taxon>Eukaryota</taxon>
        <taxon>Metazoa</taxon>
        <taxon>Ecdysozoa</taxon>
        <taxon>Arthropoda</taxon>
        <taxon>Hexapoda</taxon>
        <taxon>Insecta</taxon>
        <taxon>Pterygota</taxon>
        <taxon>Neoptera</taxon>
        <taxon>Endopterygota</taxon>
        <taxon>Lepidoptera</taxon>
        <taxon>Glossata</taxon>
        <taxon>Ditrysia</taxon>
        <taxon>Tineoidea</taxon>
        <taxon>Psychidae</taxon>
        <taxon>Oiketicinae</taxon>
        <taxon>Eumeta</taxon>
    </lineage>
</organism>
<keyword evidence="3" id="KW-1185">Reference proteome</keyword>
<proteinExistence type="predicted"/>
<gene>
    <name evidence="2" type="ORF">EVAR_32491_1</name>
</gene>
<reference evidence="2 3" key="1">
    <citation type="journal article" date="2019" name="Commun. Biol.">
        <title>The bagworm genome reveals a unique fibroin gene that provides high tensile strength.</title>
        <authorList>
            <person name="Kono N."/>
            <person name="Nakamura H."/>
            <person name="Ohtoshi R."/>
            <person name="Tomita M."/>
            <person name="Numata K."/>
            <person name="Arakawa K."/>
        </authorList>
    </citation>
    <scope>NUCLEOTIDE SEQUENCE [LARGE SCALE GENOMIC DNA]</scope>
</reference>
<dbReference type="AlphaFoldDB" id="A0A4C1W8Z0"/>
<evidence type="ECO:0000313" key="2">
    <source>
        <dbReference type="EMBL" id="GBP46972.1"/>
    </source>
</evidence>
<evidence type="ECO:0000256" key="1">
    <source>
        <dbReference type="SAM" id="MobiDB-lite"/>
    </source>
</evidence>
<feature type="region of interest" description="Disordered" evidence="1">
    <location>
        <begin position="36"/>
        <end position="105"/>
    </location>
</feature>
<protein>
    <submittedName>
        <fullName evidence="2">Uncharacterized protein</fullName>
    </submittedName>
</protein>
<evidence type="ECO:0000313" key="3">
    <source>
        <dbReference type="Proteomes" id="UP000299102"/>
    </source>
</evidence>
<name>A0A4C1W8Z0_EUMVA</name>
<sequence length="105" mass="11494">MTIGDLTTSSLFSLNYGKDSHNFHIIFPKLYQTRNHKDSTVDSARSRSSLLLPAAGRRRTTKTKSALSQKAVVSAARRRSAEKAGAGAEWRFSSGVGPRSRIDAK</sequence>
<dbReference type="EMBL" id="BGZK01000493">
    <property type="protein sequence ID" value="GBP46972.1"/>
    <property type="molecule type" value="Genomic_DNA"/>
</dbReference>
<feature type="compositionally biased region" description="Low complexity" evidence="1">
    <location>
        <begin position="46"/>
        <end position="55"/>
    </location>
</feature>
<accession>A0A4C1W8Z0</accession>
<comment type="caution">
    <text evidence="2">The sequence shown here is derived from an EMBL/GenBank/DDBJ whole genome shotgun (WGS) entry which is preliminary data.</text>
</comment>
<dbReference type="Proteomes" id="UP000299102">
    <property type="component" value="Unassembled WGS sequence"/>
</dbReference>